<protein>
    <submittedName>
        <fullName evidence="1">Uncharacterized protein</fullName>
    </submittedName>
</protein>
<dbReference type="EMBL" id="RCOS01000101">
    <property type="protein sequence ID" value="RSN74086.1"/>
    <property type="molecule type" value="Genomic_DNA"/>
</dbReference>
<comment type="caution">
    <text evidence="1">The sequence shown here is derived from an EMBL/GenBank/DDBJ whole genome shotgun (WGS) entry which is preliminary data.</text>
</comment>
<accession>A0A3R9PI39</accession>
<sequence length="255" mass="28927">MARRKLILIAIFILLFLALYIREMKRGETVRISEVSDEEIAKEKAMEAIPAEGLEYHGIWSAWGKSSSLLRNHTVYSVVKCVSGCSYSDLLSEDCSCIISAGVVAVGRDGEAFLLPDDFNKVVRREKIEVKSEDDALKIAFEYVNSSVVFGRAVLLRNTSDIPVIKVEECEKEMHPELCRRDYEKSREKVEGLRSTIRYPNITMEDGNYVVTFFTWKDLGGIVEMWRIEVGGDGTIALLAHEVIAREVGKYFMLR</sequence>
<proteinExistence type="predicted"/>
<dbReference type="OrthoDB" id="385215at2157"/>
<evidence type="ECO:0000313" key="1">
    <source>
        <dbReference type="EMBL" id="RSN74086.1"/>
    </source>
</evidence>
<evidence type="ECO:0000313" key="2">
    <source>
        <dbReference type="Proteomes" id="UP000277582"/>
    </source>
</evidence>
<dbReference type="Proteomes" id="UP000277582">
    <property type="component" value="Unassembled WGS sequence"/>
</dbReference>
<gene>
    <name evidence="1" type="ORF">D6D85_08840</name>
</gene>
<organism evidence="1 2">
    <name type="scientific">Candidatus Methanodesulfokora washburnensis</name>
    <dbReference type="NCBI Taxonomy" id="2478471"/>
    <lineage>
        <taxon>Archaea</taxon>
        <taxon>Thermoproteota</taxon>
        <taxon>Candidatus Korarchaeia</taxon>
        <taxon>Candidatus Korarchaeia incertae sedis</taxon>
        <taxon>Candidatus Methanodesulfokora</taxon>
    </lineage>
</organism>
<dbReference type="AlphaFoldDB" id="A0A3R9PI39"/>
<name>A0A3R9PI39_9CREN</name>
<dbReference type="RefSeq" id="WP_125671634.1">
    <property type="nucleotide sequence ID" value="NZ_RCOS01000101.1"/>
</dbReference>
<reference evidence="1 2" key="1">
    <citation type="submission" date="2018-10" db="EMBL/GenBank/DDBJ databases">
        <title>Co-occurring genomic capacity for anaerobic methane metabolism and dissimilatory sulfite reduction discovered in the Korarchaeota.</title>
        <authorList>
            <person name="Mckay L.J."/>
            <person name="Dlakic M."/>
            <person name="Fields M.W."/>
            <person name="Delmont T.O."/>
            <person name="Eren A.M."/>
            <person name="Jay Z.J."/>
            <person name="Klingelsmith K.B."/>
            <person name="Rusch D.B."/>
            <person name="Inskeep W.P."/>
        </authorList>
    </citation>
    <scope>NUCLEOTIDE SEQUENCE [LARGE SCALE GENOMIC DNA]</scope>
    <source>
        <strain evidence="1 2">MDKW</strain>
    </source>
</reference>
<keyword evidence="2" id="KW-1185">Reference proteome</keyword>